<evidence type="ECO:0000256" key="6">
    <source>
        <dbReference type="ARBA" id="ARBA00022857"/>
    </source>
</evidence>
<feature type="binding site" evidence="12">
    <location>
        <position position="273"/>
    </location>
    <ligand>
        <name>Mn(2+)</name>
        <dbReference type="ChEBI" id="CHEBI:29035"/>
    </ligand>
</feature>
<dbReference type="SUPFAM" id="SSF53659">
    <property type="entry name" value="Isocitrate/Isopropylmalate dehydrogenase-like"/>
    <property type="match status" value="1"/>
</dbReference>
<evidence type="ECO:0000256" key="9">
    <source>
        <dbReference type="PIRNR" id="PIRNR000108"/>
    </source>
</evidence>
<feature type="binding site" evidence="13">
    <location>
        <position position="326"/>
    </location>
    <ligand>
        <name>NADP(+)</name>
        <dbReference type="ChEBI" id="CHEBI:58349"/>
    </ligand>
</feature>
<sequence>MDKIKVENPIADLHGDEMTRVIWDMIKEKLVEPYLDVELVPFDLGIEHRDATDDQVTVDAAHAIKEFGVGVKCATITPDEARVEEFNLKRMYRSPNGTIRNILGGVIFREPIICKNVPRLVPGWTKPIVIGRHAYGDIYRAQDFRVPGKGKLTITFEGEDGETIEREVHVFEGSGVALGMFNLDSSIRDFARASMNYGLSRNMPVYLSTKNTILKAYDGRFKDLFAEVFETEFKDAFAKAGLTYEHRLIDDMVAAALKWSGGYVWACKNYDGDVQSDTVAQGFGSLGLMTSVLMTPDGSTVLAEAAHGTVTRHFRQHQEGRATSTNSTASIFAWAGALKHRAKLDNNEALARFAKTIETVSVDTIESGFMTKDLALLVGADQAWLSTEGFIDKIDQNMRVAMAGDVAAA</sequence>
<evidence type="ECO:0000256" key="11">
    <source>
        <dbReference type="PIRSR" id="PIRSR000108-2"/>
    </source>
</evidence>
<keyword evidence="7 9" id="KW-0560">Oxidoreductase</keyword>
<evidence type="ECO:0000313" key="16">
    <source>
        <dbReference type="Proteomes" id="UP000094172"/>
    </source>
</evidence>
<dbReference type="RefSeq" id="WP_069445260.1">
    <property type="nucleotide sequence ID" value="NZ_LPWE01000013.1"/>
</dbReference>
<keyword evidence="8 9" id="KW-0464">Manganese</keyword>
<comment type="similarity">
    <text evidence="2 9">Belongs to the isocitrate and isopropylmalate dehydrogenases family.</text>
</comment>
<evidence type="ECO:0000256" key="1">
    <source>
        <dbReference type="ARBA" id="ARBA00001936"/>
    </source>
</evidence>
<comment type="caution">
    <text evidence="15">The sequence shown here is derived from an EMBL/GenBank/DDBJ whole genome shotgun (WGS) entry which is preliminary data.</text>
</comment>
<feature type="site" description="Critical for catalysis" evidence="10">
    <location>
        <position position="139"/>
    </location>
</feature>
<dbReference type="EC" id="1.1.1.42" evidence="9"/>
<dbReference type="PANTHER" id="PTHR11822:SF21">
    <property type="entry name" value="ISOCITRATE DEHYDROGENASE [NADP], MITOCHONDRIAL"/>
    <property type="match status" value="1"/>
</dbReference>
<evidence type="ECO:0000256" key="4">
    <source>
        <dbReference type="ARBA" id="ARBA00022723"/>
    </source>
</evidence>
<evidence type="ECO:0000256" key="10">
    <source>
        <dbReference type="PIRSR" id="PIRSR000108-1"/>
    </source>
</evidence>
<dbReference type="Pfam" id="PF00180">
    <property type="entry name" value="Iso_dh"/>
    <property type="match status" value="1"/>
</dbReference>
<feature type="binding site" evidence="12">
    <location>
        <position position="250"/>
    </location>
    <ligand>
        <name>Mn(2+)</name>
        <dbReference type="ChEBI" id="CHEBI:29035"/>
    </ligand>
</feature>
<dbReference type="Proteomes" id="UP000094172">
    <property type="component" value="Unassembled WGS sequence"/>
</dbReference>
<dbReference type="GO" id="GO:0051287">
    <property type="term" value="F:NAD binding"/>
    <property type="evidence" value="ECO:0007669"/>
    <property type="project" value="InterPro"/>
</dbReference>
<protein>
    <recommendedName>
        <fullName evidence="9">Isocitrate dehydrogenase [NADP]</fullName>
        <ecNumber evidence="9">1.1.1.42</ecNumber>
    </recommendedName>
</protein>
<dbReference type="AlphaFoldDB" id="A0A1E3VK55"/>
<keyword evidence="6 9" id="KW-0521">NADP</keyword>
<proteinExistence type="inferred from homology"/>
<gene>
    <name evidence="15" type="ORF">AUC70_09860</name>
</gene>
<evidence type="ECO:0000313" key="15">
    <source>
        <dbReference type="EMBL" id="ODR93909.1"/>
    </source>
</evidence>
<dbReference type="InterPro" id="IPR019818">
    <property type="entry name" value="IsoCit/isopropylmalate_DH_CS"/>
</dbReference>
<keyword evidence="16" id="KW-1185">Reference proteome</keyword>
<evidence type="ECO:0000256" key="7">
    <source>
        <dbReference type="ARBA" id="ARBA00023002"/>
    </source>
</evidence>
<evidence type="ECO:0000256" key="2">
    <source>
        <dbReference type="ARBA" id="ARBA00007769"/>
    </source>
</evidence>
<dbReference type="GO" id="GO:0006099">
    <property type="term" value="P:tricarboxylic acid cycle"/>
    <property type="evidence" value="ECO:0007669"/>
    <property type="project" value="UniProtKB-KW"/>
</dbReference>
<feature type="binding site" evidence="11">
    <location>
        <position position="77"/>
    </location>
    <ligand>
        <name>D-threo-isocitrate</name>
        <dbReference type="ChEBI" id="CHEBI:15562"/>
    </ligand>
</feature>
<feature type="binding site" evidence="13">
    <location>
        <position position="258"/>
    </location>
    <ligand>
        <name>NADP(+)</name>
        <dbReference type="ChEBI" id="CHEBI:58349"/>
    </ligand>
</feature>
<keyword evidence="5 9" id="KW-0460">Magnesium</keyword>
<dbReference type="PANTHER" id="PTHR11822">
    <property type="entry name" value="NADP-SPECIFIC ISOCITRATE DEHYDROGENASE"/>
    <property type="match status" value="1"/>
</dbReference>
<feature type="domain" description="Isopropylmalate dehydrogenase-like" evidence="14">
    <location>
        <begin position="9"/>
        <end position="394"/>
    </location>
</feature>
<feature type="binding site" evidence="13">
    <location>
        <position position="82"/>
    </location>
    <ligand>
        <name>NADP(+)</name>
        <dbReference type="ChEBI" id="CHEBI:58349"/>
    </ligand>
</feature>
<reference evidence="15 16" key="1">
    <citation type="journal article" date="2016" name="Environ. Microbiol.">
        <title>New Methyloceanibacter diversity from North Sea sediments includes methanotroph containing solely the soluble methane monooxygenase.</title>
        <authorList>
            <person name="Vekeman B."/>
            <person name="Kerckhof F.M."/>
            <person name="Cremers G."/>
            <person name="de Vos P."/>
            <person name="Vandamme P."/>
            <person name="Boon N."/>
            <person name="Op den Camp H.J."/>
            <person name="Heylen K."/>
        </authorList>
    </citation>
    <scope>NUCLEOTIDE SEQUENCE [LARGE SCALE GENOMIC DNA]</scope>
    <source>
        <strain evidence="15 16">R-67176</strain>
    </source>
</reference>
<dbReference type="GO" id="GO:0004450">
    <property type="term" value="F:isocitrate dehydrogenase (NADP+) activity"/>
    <property type="evidence" value="ECO:0007669"/>
    <property type="project" value="UniProtKB-UniRule"/>
</dbReference>
<comment type="cofactor">
    <cofactor evidence="9 12">
        <name>Mg(2+)</name>
        <dbReference type="ChEBI" id="CHEBI:18420"/>
    </cofactor>
    <cofactor evidence="9 12">
        <name>Mn(2+)</name>
        <dbReference type="ChEBI" id="CHEBI:29035"/>
    </cofactor>
    <text evidence="9 12">Binds 1 Mg(2+) or Mn(2+) ion per subunit.</text>
</comment>
<dbReference type="NCBIfam" id="TIGR00127">
    <property type="entry name" value="nadp_idh_euk"/>
    <property type="match status" value="1"/>
</dbReference>
<evidence type="ECO:0000256" key="8">
    <source>
        <dbReference type="ARBA" id="ARBA00023211"/>
    </source>
</evidence>
<name>A0A1E3VK55_9HYPH</name>
<dbReference type="PIRSF" id="PIRSF000108">
    <property type="entry name" value="IDH_NADP"/>
    <property type="match status" value="1"/>
</dbReference>
<evidence type="ECO:0000256" key="5">
    <source>
        <dbReference type="ARBA" id="ARBA00022842"/>
    </source>
</evidence>
<dbReference type="GO" id="GO:0000287">
    <property type="term" value="F:magnesium ion binding"/>
    <property type="evidence" value="ECO:0007669"/>
    <property type="project" value="InterPro"/>
</dbReference>
<comment type="catalytic activity">
    <reaction evidence="9">
        <text>D-threo-isocitrate + NADP(+) = 2-oxoglutarate + CO2 + NADPH</text>
        <dbReference type="Rhea" id="RHEA:19629"/>
        <dbReference type="ChEBI" id="CHEBI:15562"/>
        <dbReference type="ChEBI" id="CHEBI:16526"/>
        <dbReference type="ChEBI" id="CHEBI:16810"/>
        <dbReference type="ChEBI" id="CHEBI:57783"/>
        <dbReference type="ChEBI" id="CHEBI:58349"/>
        <dbReference type="EC" id="1.1.1.42"/>
    </reaction>
</comment>
<comment type="cofactor">
    <cofactor evidence="1">
        <name>Mn(2+)</name>
        <dbReference type="ChEBI" id="CHEBI:29035"/>
    </cofactor>
</comment>
<accession>A0A1E3VK55</accession>
<feature type="binding site" evidence="11">
    <location>
        <position position="132"/>
    </location>
    <ligand>
        <name>D-threo-isocitrate</name>
        <dbReference type="ChEBI" id="CHEBI:15562"/>
    </ligand>
</feature>
<dbReference type="PROSITE" id="PS00470">
    <property type="entry name" value="IDH_IMDH"/>
    <property type="match status" value="1"/>
</dbReference>
<dbReference type="GO" id="GO:0006102">
    <property type="term" value="P:isocitrate metabolic process"/>
    <property type="evidence" value="ECO:0007669"/>
    <property type="project" value="UniProtKB-UniRule"/>
</dbReference>
<feature type="binding site" evidence="13">
    <location>
        <begin position="308"/>
        <end position="313"/>
    </location>
    <ligand>
        <name>NADP(+)</name>
        <dbReference type="ChEBI" id="CHEBI:58349"/>
    </ligand>
</feature>
<dbReference type="InterPro" id="IPR024084">
    <property type="entry name" value="IsoPropMal-DH-like_dom"/>
</dbReference>
<keyword evidence="4 9" id="KW-0479">Metal-binding</keyword>
<dbReference type="NCBIfam" id="NF006156">
    <property type="entry name" value="PRK08299.1"/>
    <property type="match status" value="1"/>
</dbReference>
<dbReference type="SMART" id="SM01329">
    <property type="entry name" value="Iso_dh"/>
    <property type="match status" value="1"/>
</dbReference>
<organism evidence="15 16">
    <name type="scientific">Methyloceanibacter stevinii</name>
    <dbReference type="NCBI Taxonomy" id="1774970"/>
    <lineage>
        <taxon>Bacteria</taxon>
        <taxon>Pseudomonadati</taxon>
        <taxon>Pseudomonadota</taxon>
        <taxon>Alphaproteobacteria</taxon>
        <taxon>Hyphomicrobiales</taxon>
        <taxon>Hyphomicrobiaceae</taxon>
        <taxon>Methyloceanibacter</taxon>
    </lineage>
</organism>
<dbReference type="STRING" id="1774970.AUC70_09860"/>
<feature type="binding site" evidence="11">
    <location>
        <begin position="94"/>
        <end position="100"/>
    </location>
    <ligand>
        <name>D-threo-isocitrate</name>
        <dbReference type="ChEBI" id="CHEBI:15562"/>
    </ligand>
</feature>
<keyword evidence="3 9" id="KW-0816">Tricarboxylic acid cycle</keyword>
<feature type="binding site" evidence="13">
    <location>
        <begin position="75"/>
        <end position="77"/>
    </location>
    <ligand>
        <name>NADP(+)</name>
        <dbReference type="ChEBI" id="CHEBI:58349"/>
    </ligand>
</feature>
<dbReference type="InterPro" id="IPR004790">
    <property type="entry name" value="Isocitrate_DH_NADP"/>
</dbReference>
<feature type="binding site" evidence="11">
    <location>
        <position position="109"/>
    </location>
    <ligand>
        <name>D-threo-isocitrate</name>
        <dbReference type="ChEBI" id="CHEBI:15562"/>
    </ligand>
</feature>
<evidence type="ECO:0000259" key="14">
    <source>
        <dbReference type="SMART" id="SM01329"/>
    </source>
</evidence>
<dbReference type="EMBL" id="LPWE01000013">
    <property type="protein sequence ID" value="ODR93909.1"/>
    <property type="molecule type" value="Genomic_DNA"/>
</dbReference>
<dbReference type="Gene3D" id="3.40.718.10">
    <property type="entry name" value="Isopropylmalate Dehydrogenase"/>
    <property type="match status" value="1"/>
</dbReference>
<evidence type="ECO:0000256" key="13">
    <source>
        <dbReference type="PIRSR" id="PIRSR000108-4"/>
    </source>
</evidence>
<feature type="site" description="Critical for catalysis" evidence="10">
    <location>
        <position position="210"/>
    </location>
</feature>
<evidence type="ECO:0000256" key="3">
    <source>
        <dbReference type="ARBA" id="ARBA00022532"/>
    </source>
</evidence>
<evidence type="ECO:0000256" key="12">
    <source>
        <dbReference type="PIRSR" id="PIRSR000108-3"/>
    </source>
</evidence>